<gene>
    <name evidence="5" type="ORF">GCM10011482_12930</name>
</gene>
<dbReference type="FunFam" id="3.40.50.920:FF:000001">
    <property type="entry name" value="Pyruvate dehydrogenase E1 beta subunit"/>
    <property type="match status" value="1"/>
</dbReference>
<dbReference type="Gene3D" id="3.40.50.970">
    <property type="match status" value="1"/>
</dbReference>
<dbReference type="CDD" id="cd07036">
    <property type="entry name" value="TPP_PYR_E1-PDHc-beta_like"/>
    <property type="match status" value="1"/>
</dbReference>
<evidence type="ECO:0000313" key="5">
    <source>
        <dbReference type="EMBL" id="GGI65639.1"/>
    </source>
</evidence>
<keyword evidence="3" id="KW-0786">Thiamine pyrophosphate</keyword>
<dbReference type="InterPro" id="IPR009014">
    <property type="entry name" value="Transketo_C/PFOR_II"/>
</dbReference>
<accession>A0A917JHX6</accession>
<dbReference type="Proteomes" id="UP000622610">
    <property type="component" value="Unassembled WGS sequence"/>
</dbReference>
<dbReference type="SMART" id="SM00861">
    <property type="entry name" value="Transket_pyr"/>
    <property type="match status" value="1"/>
</dbReference>
<reference evidence="5" key="2">
    <citation type="submission" date="2020-09" db="EMBL/GenBank/DDBJ databases">
        <authorList>
            <person name="Sun Q."/>
            <person name="Sedlacek I."/>
        </authorList>
    </citation>
    <scope>NUCLEOTIDE SEQUENCE</scope>
    <source>
        <strain evidence="5">CCM 8433</strain>
    </source>
</reference>
<dbReference type="FunFam" id="3.40.50.970:FF:000001">
    <property type="entry name" value="Pyruvate dehydrogenase E1 beta subunit"/>
    <property type="match status" value="1"/>
</dbReference>
<feature type="domain" description="Transketolase-like pyrimidine-binding" evidence="4">
    <location>
        <begin position="6"/>
        <end position="180"/>
    </location>
</feature>
<organism evidence="5 6">
    <name type="scientific">Enterococcus alcedinis</name>
    <dbReference type="NCBI Taxonomy" id="1274384"/>
    <lineage>
        <taxon>Bacteria</taxon>
        <taxon>Bacillati</taxon>
        <taxon>Bacillota</taxon>
        <taxon>Bacilli</taxon>
        <taxon>Lactobacillales</taxon>
        <taxon>Enterococcaceae</taxon>
        <taxon>Enterococcus</taxon>
    </lineage>
</organism>
<protein>
    <submittedName>
        <fullName evidence="5">TPP-dependent acetoin dehydrogenase complex, E1 protein subunit beta</fullName>
    </submittedName>
</protein>
<dbReference type="RefSeq" id="WP_188367480.1">
    <property type="nucleotide sequence ID" value="NZ_BMDT01000005.1"/>
</dbReference>
<reference evidence="5" key="1">
    <citation type="journal article" date="2014" name="Int. J. Syst. Evol. Microbiol.">
        <title>Complete genome sequence of Corynebacterium casei LMG S-19264T (=DSM 44701T), isolated from a smear-ripened cheese.</title>
        <authorList>
            <consortium name="US DOE Joint Genome Institute (JGI-PGF)"/>
            <person name="Walter F."/>
            <person name="Albersmeier A."/>
            <person name="Kalinowski J."/>
            <person name="Ruckert C."/>
        </authorList>
    </citation>
    <scope>NUCLEOTIDE SEQUENCE</scope>
    <source>
        <strain evidence="5">CCM 8433</strain>
    </source>
</reference>
<dbReference type="PANTHER" id="PTHR43257:SF2">
    <property type="entry name" value="PYRUVATE DEHYDROGENASE E1 COMPONENT SUBUNIT BETA"/>
    <property type="match status" value="1"/>
</dbReference>
<evidence type="ECO:0000259" key="4">
    <source>
        <dbReference type="SMART" id="SM00861"/>
    </source>
</evidence>
<dbReference type="Pfam" id="PF02780">
    <property type="entry name" value="Transketolase_C"/>
    <property type="match status" value="1"/>
</dbReference>
<sequence>MSKRILTFSEATREAMIEEMRADQEVFVFGEDIVKQGGIFGQFSNLKEEFGERVRDTPISETALVGAGVGAALAGAKPVIDLHFADFIGITMDEILNQMAKARYMFGGQAELPLVLRAPDGLMKHGAAQHSQSLEALFMGIPGIRVVIPSTPANGKGLLKAAIQDPNPVIYFEHKGLFPVTGEVPEGEIYTPLDKAEVVQTGSDVTIVSYSLMLTKVLKVAEYVKAKYGIRVEVIDLRSIVPIDTETIYQSVKKTGRLIIVHEAIKIGGVGGEIAARVVENLWEYLEAPVLRVGAKFVPVPFSPAMESFVFPDEQEIISTILKSVYKKEAVLEI</sequence>
<evidence type="ECO:0000256" key="3">
    <source>
        <dbReference type="ARBA" id="ARBA00023052"/>
    </source>
</evidence>
<dbReference type="Pfam" id="PF02779">
    <property type="entry name" value="Transket_pyr"/>
    <property type="match status" value="1"/>
</dbReference>
<dbReference type="InterPro" id="IPR005475">
    <property type="entry name" value="Transketolase-like_Pyr-bd"/>
</dbReference>
<comment type="cofactor">
    <cofactor evidence="1">
        <name>thiamine diphosphate</name>
        <dbReference type="ChEBI" id="CHEBI:58937"/>
    </cofactor>
</comment>
<keyword evidence="6" id="KW-1185">Reference proteome</keyword>
<dbReference type="EMBL" id="BMDT01000005">
    <property type="protein sequence ID" value="GGI65639.1"/>
    <property type="molecule type" value="Genomic_DNA"/>
</dbReference>
<dbReference type="PANTHER" id="PTHR43257">
    <property type="entry name" value="PYRUVATE DEHYDROGENASE E1 COMPONENT BETA SUBUNIT"/>
    <property type="match status" value="1"/>
</dbReference>
<dbReference type="GO" id="GO:0016491">
    <property type="term" value="F:oxidoreductase activity"/>
    <property type="evidence" value="ECO:0007669"/>
    <property type="project" value="UniProtKB-KW"/>
</dbReference>
<dbReference type="Gene3D" id="3.40.50.920">
    <property type="match status" value="1"/>
</dbReference>
<dbReference type="AlphaFoldDB" id="A0A917JHX6"/>
<dbReference type="SUPFAM" id="SSF52518">
    <property type="entry name" value="Thiamin diphosphate-binding fold (THDP-binding)"/>
    <property type="match status" value="1"/>
</dbReference>
<evidence type="ECO:0000256" key="1">
    <source>
        <dbReference type="ARBA" id="ARBA00001964"/>
    </source>
</evidence>
<dbReference type="SUPFAM" id="SSF52922">
    <property type="entry name" value="TK C-terminal domain-like"/>
    <property type="match status" value="1"/>
</dbReference>
<comment type="caution">
    <text evidence="5">The sequence shown here is derived from an EMBL/GenBank/DDBJ whole genome shotgun (WGS) entry which is preliminary data.</text>
</comment>
<dbReference type="InterPro" id="IPR033248">
    <property type="entry name" value="Transketolase_C"/>
</dbReference>
<name>A0A917JHX6_9ENTE</name>
<proteinExistence type="predicted"/>
<keyword evidence="2" id="KW-0560">Oxidoreductase</keyword>
<dbReference type="InterPro" id="IPR029061">
    <property type="entry name" value="THDP-binding"/>
</dbReference>
<evidence type="ECO:0000256" key="2">
    <source>
        <dbReference type="ARBA" id="ARBA00023002"/>
    </source>
</evidence>
<dbReference type="NCBIfam" id="NF006667">
    <property type="entry name" value="PRK09212.1"/>
    <property type="match status" value="1"/>
</dbReference>
<evidence type="ECO:0000313" key="6">
    <source>
        <dbReference type="Proteomes" id="UP000622610"/>
    </source>
</evidence>